<comment type="caution">
    <text evidence="1">The sequence shown here is derived from an EMBL/GenBank/DDBJ whole genome shotgun (WGS) entry which is preliminary data.</text>
</comment>
<sequence length="106" mass="12373">MSGATQDIYMMGKTEATECYRAILRMVKTHDEKTEKKHQVEVEKYSISDQIKFLDGIMQKGVSYFNIKEEKNRIEAELLLAEEKLSTIKGPHVDWYRIGESWMAKP</sequence>
<gene>
    <name evidence="1" type="ORF">Bca52824_035404</name>
</gene>
<dbReference type="EMBL" id="JAAMPC010000008">
    <property type="protein sequence ID" value="KAG2298932.1"/>
    <property type="molecule type" value="Genomic_DNA"/>
</dbReference>
<name>A0A8X7S3C1_BRACI</name>
<keyword evidence="2" id="KW-1185">Reference proteome</keyword>
<reference evidence="1 2" key="1">
    <citation type="submission" date="2020-02" db="EMBL/GenBank/DDBJ databases">
        <authorList>
            <person name="Ma Q."/>
            <person name="Huang Y."/>
            <person name="Song X."/>
            <person name="Pei D."/>
        </authorList>
    </citation>
    <scope>NUCLEOTIDE SEQUENCE [LARGE SCALE GENOMIC DNA]</scope>
    <source>
        <strain evidence="1">Sxm20200214</strain>
        <tissue evidence="1">Leaf</tissue>
    </source>
</reference>
<dbReference type="Proteomes" id="UP000886595">
    <property type="component" value="Unassembled WGS sequence"/>
</dbReference>
<proteinExistence type="predicted"/>
<evidence type="ECO:0000313" key="2">
    <source>
        <dbReference type="Proteomes" id="UP000886595"/>
    </source>
</evidence>
<accession>A0A8X7S3C1</accession>
<protein>
    <submittedName>
        <fullName evidence="1">Uncharacterized protein</fullName>
    </submittedName>
</protein>
<dbReference type="OrthoDB" id="10478326at2759"/>
<dbReference type="AlphaFoldDB" id="A0A8X7S3C1"/>
<organism evidence="1 2">
    <name type="scientific">Brassica carinata</name>
    <name type="common">Ethiopian mustard</name>
    <name type="synonym">Abyssinian cabbage</name>
    <dbReference type="NCBI Taxonomy" id="52824"/>
    <lineage>
        <taxon>Eukaryota</taxon>
        <taxon>Viridiplantae</taxon>
        <taxon>Streptophyta</taxon>
        <taxon>Embryophyta</taxon>
        <taxon>Tracheophyta</taxon>
        <taxon>Spermatophyta</taxon>
        <taxon>Magnoliopsida</taxon>
        <taxon>eudicotyledons</taxon>
        <taxon>Gunneridae</taxon>
        <taxon>Pentapetalae</taxon>
        <taxon>rosids</taxon>
        <taxon>malvids</taxon>
        <taxon>Brassicales</taxon>
        <taxon>Brassicaceae</taxon>
        <taxon>Brassiceae</taxon>
        <taxon>Brassica</taxon>
    </lineage>
</organism>
<evidence type="ECO:0000313" key="1">
    <source>
        <dbReference type="EMBL" id="KAG2298932.1"/>
    </source>
</evidence>